<feature type="transmembrane region" description="Helical" evidence="19">
    <location>
        <begin position="154"/>
        <end position="174"/>
    </location>
</feature>
<dbReference type="GO" id="GO:0005507">
    <property type="term" value="F:copper ion binding"/>
    <property type="evidence" value="ECO:0007669"/>
    <property type="project" value="TreeGrafter"/>
</dbReference>
<dbReference type="STRING" id="754476.Q7A_2809"/>
<dbReference type="InterPro" id="IPR001757">
    <property type="entry name" value="P_typ_ATPase"/>
</dbReference>
<dbReference type="InterPro" id="IPR023299">
    <property type="entry name" value="ATPase_P-typ_cyto_dom_N"/>
</dbReference>
<dbReference type="SFLD" id="SFLDG00002">
    <property type="entry name" value="C1.7:_P-type_atpase_like"/>
    <property type="match status" value="1"/>
</dbReference>
<dbReference type="GO" id="GO:0016887">
    <property type="term" value="F:ATP hydrolysis activity"/>
    <property type="evidence" value="ECO:0007669"/>
    <property type="project" value="InterPro"/>
</dbReference>
<feature type="transmembrane region" description="Helical" evidence="19">
    <location>
        <begin position="123"/>
        <end position="142"/>
    </location>
</feature>
<feature type="transmembrane region" description="Helical" evidence="19">
    <location>
        <begin position="186"/>
        <end position="205"/>
    </location>
</feature>
<keyword evidence="7 19" id="KW-0479">Metal-binding</keyword>
<keyword evidence="14" id="KW-0186">Copper</keyword>
<evidence type="ECO:0000256" key="14">
    <source>
        <dbReference type="ARBA" id="ARBA00023008"/>
    </source>
</evidence>
<dbReference type="Gene3D" id="3.30.70.100">
    <property type="match status" value="1"/>
</dbReference>
<evidence type="ECO:0000256" key="3">
    <source>
        <dbReference type="ARBA" id="ARBA00022448"/>
    </source>
</evidence>
<evidence type="ECO:0000256" key="5">
    <source>
        <dbReference type="ARBA" id="ARBA00022553"/>
    </source>
</evidence>
<accession>I1XMH2</accession>
<dbReference type="FunFam" id="2.70.150.10:FF:000002">
    <property type="entry name" value="Copper-transporting ATPase 1, putative"/>
    <property type="match status" value="1"/>
</dbReference>
<evidence type="ECO:0000256" key="2">
    <source>
        <dbReference type="ARBA" id="ARBA00006024"/>
    </source>
</evidence>
<evidence type="ECO:0000256" key="8">
    <source>
        <dbReference type="ARBA" id="ARBA00022741"/>
    </source>
</evidence>
<dbReference type="HOGENOM" id="CLU_001771_0_3_6"/>
<dbReference type="PRINTS" id="PR00943">
    <property type="entry name" value="CUATPASE"/>
</dbReference>
<sequence length="739" mass="79874">MAQQIVQLQLSGMRCAACANTIEKALKKMSSVKSAQVNYANEKATIRGEQLEADVLINAIEQAGYQAQLIDIEHREDNRQDLQKIQLYKFIAAAILSLPLLYSMIGHFSWTRDLPIPAVLMNAWVQMALATPVQFIIGWQFYRGSYYALKNLSANMDVLVALGTSAAYFYSVWLTFKFGAMAAHDGLYFETSAVLITLILLGKWFEARAKGHTSEAIRKLLKLQPQQALRESADGQTQLVSVKELQQGDIVQIKPGQQIPVDGVIVEGQSAVDESMLTGESMPVEKSVNDKVVGATFNKNGFLRVRATHLGEDAALARIVRVVEQAQGSKAPIQRLADKVSGVFVPVVVVIALITFLLWWLWFTPGDIGRALETMVAVLVIACPCALGLATPTSIMAGSGRAAEAGILFKQADTLELTQSLTAIVFDKTGTLTQGKPALTDFLLAEDYEKSVIAGIVIAIESKSEHPLAQAIVDGLKAQNTQNVLVENFTALSGYGVMGNAEVYGKTSQIRLGTKKLMQDHDMDMGDWQTQQQQLEKQGKTAMLIAVDQRVIGLLAVADTIRDTAKPAISALKKRGLQVIMLTGDNQLTADAIALELGIDKVIAEVLPEHKADKIRELRQQGQVVAMVGDGINDAPALAEADVGIAMGSGTDVAIETADIALMRTDLNAVDAAIQLSHLTVRNIRQNLFWAFGYNSLGIPIAAAGLLAPWVAGAAMAFSSLSVVLNALRLQRVKTHSSS</sequence>
<evidence type="ECO:0000313" key="21">
    <source>
        <dbReference type="Proteomes" id="UP000009144"/>
    </source>
</evidence>
<dbReference type="NCBIfam" id="TIGR01511">
    <property type="entry name" value="ATPase-IB1_Cu"/>
    <property type="match status" value="1"/>
</dbReference>
<dbReference type="Pfam" id="PF00403">
    <property type="entry name" value="HMA"/>
    <property type="match status" value="1"/>
</dbReference>
<dbReference type="NCBIfam" id="TIGR01525">
    <property type="entry name" value="ATPase-IB_hvy"/>
    <property type="match status" value="1"/>
</dbReference>
<evidence type="ECO:0000256" key="10">
    <source>
        <dbReference type="ARBA" id="ARBA00022840"/>
    </source>
</evidence>
<dbReference type="Gene3D" id="3.40.1110.10">
    <property type="entry name" value="Calcium-transporting ATPase, cytoplasmic domain N"/>
    <property type="match status" value="1"/>
</dbReference>
<dbReference type="Pfam" id="PF00122">
    <property type="entry name" value="E1-E2_ATPase"/>
    <property type="match status" value="1"/>
</dbReference>
<dbReference type="GO" id="GO:0005886">
    <property type="term" value="C:plasma membrane"/>
    <property type="evidence" value="ECO:0007669"/>
    <property type="project" value="UniProtKB-SubCell"/>
</dbReference>
<dbReference type="SUPFAM" id="SSF81665">
    <property type="entry name" value="Calcium ATPase, transmembrane domain M"/>
    <property type="match status" value="1"/>
</dbReference>
<dbReference type="PROSITE" id="PS50846">
    <property type="entry name" value="HMA_2"/>
    <property type="match status" value="1"/>
</dbReference>
<gene>
    <name evidence="20" type="ordered locus">Q7A_2809</name>
</gene>
<comment type="subcellular location">
    <subcellularLocation>
        <location evidence="1">Cell membrane</location>
        <topology evidence="1">Multi-pass membrane protein</topology>
    </subcellularLocation>
</comment>
<reference evidence="20 21" key="1">
    <citation type="journal article" date="2012" name="J. Bacteriol.">
        <title>Complete genome sequences of Methylophaga sp. strain JAM1 and Methylophaga sp. strain JAM7.</title>
        <authorList>
            <person name="Villeneuve C."/>
            <person name="Martineau C."/>
            <person name="Mauffrey F."/>
            <person name="Villemur R."/>
        </authorList>
    </citation>
    <scope>NUCLEOTIDE SEQUENCE [LARGE SCALE GENOMIC DNA]</scope>
    <source>
        <strain evidence="20 21">JAM1</strain>
    </source>
</reference>
<dbReference type="EC" id="3.6.3.4" evidence="20"/>
<feature type="transmembrane region" description="Helical" evidence="19">
    <location>
        <begin position="340"/>
        <end position="362"/>
    </location>
</feature>
<comment type="similarity">
    <text evidence="2 19">Belongs to the cation transport ATPase (P-type) (TC 3.A.3) family. Type IB subfamily.</text>
</comment>
<dbReference type="NCBIfam" id="TIGR01494">
    <property type="entry name" value="ATPase_P-type"/>
    <property type="match status" value="1"/>
</dbReference>
<dbReference type="CDD" id="cd00371">
    <property type="entry name" value="HMA"/>
    <property type="match status" value="1"/>
</dbReference>
<dbReference type="SUPFAM" id="SSF55008">
    <property type="entry name" value="HMA, heavy metal-associated domain"/>
    <property type="match status" value="1"/>
</dbReference>
<name>I1XMH2_METNJ</name>
<dbReference type="GO" id="GO:0055070">
    <property type="term" value="P:copper ion homeostasis"/>
    <property type="evidence" value="ECO:0007669"/>
    <property type="project" value="TreeGrafter"/>
</dbReference>
<dbReference type="SFLD" id="SFLDF00027">
    <property type="entry name" value="p-type_atpase"/>
    <property type="match status" value="1"/>
</dbReference>
<reference evidence="20 21" key="2">
    <citation type="journal article" date="2013" name="Int. J. Syst. Evol. Microbiol.">
        <title>Methylophaga nitratireducenticrescens sp. nov. and Methylophaga frappieri sp. nov., isolated from the biofilm of the methanol-fed denitrification system treating the seawater at the Montreal Biodome.</title>
        <authorList>
            <person name="Villeneuve C."/>
            <person name="Martineau C."/>
            <person name="Mauffrey F."/>
            <person name="Villemur R."/>
        </authorList>
    </citation>
    <scope>NUCLEOTIDE SEQUENCE [LARGE SCALE GENOMIC DNA]</scope>
    <source>
        <strain evidence="20 21">JAM1</strain>
    </source>
</reference>
<proteinExistence type="inferred from homology"/>
<keyword evidence="12" id="KW-1278">Translocase</keyword>
<feature type="transmembrane region" description="Helical" evidence="19">
    <location>
        <begin position="87"/>
        <end position="111"/>
    </location>
</feature>
<dbReference type="Gene3D" id="2.70.150.10">
    <property type="entry name" value="Calcium-transporting ATPase, cytoplasmic transduction domain A"/>
    <property type="match status" value="1"/>
</dbReference>
<keyword evidence="16 19" id="KW-0472">Membrane</keyword>
<evidence type="ECO:0000256" key="19">
    <source>
        <dbReference type="RuleBase" id="RU362081"/>
    </source>
</evidence>
<dbReference type="RefSeq" id="WP_014707952.1">
    <property type="nucleotide sequence ID" value="NC_017857.3"/>
</dbReference>
<evidence type="ECO:0000256" key="17">
    <source>
        <dbReference type="ARBA" id="ARBA00047424"/>
    </source>
</evidence>
<dbReference type="InterPro" id="IPR036412">
    <property type="entry name" value="HAD-like_sf"/>
</dbReference>
<keyword evidence="11" id="KW-0460">Magnesium</keyword>
<dbReference type="KEGG" id="mej:Q7A_2809"/>
<dbReference type="GO" id="GO:0005524">
    <property type="term" value="F:ATP binding"/>
    <property type="evidence" value="ECO:0007669"/>
    <property type="project" value="UniProtKB-UniRule"/>
</dbReference>
<evidence type="ECO:0000256" key="18">
    <source>
        <dbReference type="ARBA" id="ARBA00049289"/>
    </source>
</evidence>
<keyword evidence="21" id="KW-1185">Reference proteome</keyword>
<dbReference type="GO" id="GO:0043682">
    <property type="term" value="F:P-type divalent copper transporter activity"/>
    <property type="evidence" value="ECO:0007669"/>
    <property type="project" value="UniProtKB-EC"/>
</dbReference>
<dbReference type="InterPro" id="IPR008250">
    <property type="entry name" value="ATPase_P-typ_transduc_dom_A_sf"/>
</dbReference>
<dbReference type="FunFam" id="3.30.70.100:FF:000005">
    <property type="entry name" value="Copper-exporting P-type ATPase A"/>
    <property type="match status" value="1"/>
</dbReference>
<organism evidence="20 21">
    <name type="scientific">Methylophaga nitratireducenticrescens</name>
    <dbReference type="NCBI Taxonomy" id="754476"/>
    <lineage>
        <taxon>Bacteria</taxon>
        <taxon>Pseudomonadati</taxon>
        <taxon>Pseudomonadota</taxon>
        <taxon>Gammaproteobacteria</taxon>
        <taxon>Thiotrichales</taxon>
        <taxon>Piscirickettsiaceae</taxon>
        <taxon>Methylophaga</taxon>
    </lineage>
</organism>
<dbReference type="InterPro" id="IPR044492">
    <property type="entry name" value="P_typ_ATPase_HD_dom"/>
</dbReference>
<dbReference type="Proteomes" id="UP000009144">
    <property type="component" value="Chromosome"/>
</dbReference>
<keyword evidence="3" id="KW-0813">Transport</keyword>
<dbReference type="OrthoDB" id="9814270at2"/>
<evidence type="ECO:0000256" key="13">
    <source>
        <dbReference type="ARBA" id="ARBA00022989"/>
    </source>
</evidence>
<comment type="catalytic activity">
    <reaction evidence="18">
        <text>Cu(+)(in) + ATP + H2O = Cu(+)(out) + ADP + phosphate + H(+)</text>
        <dbReference type="Rhea" id="RHEA:25792"/>
        <dbReference type="ChEBI" id="CHEBI:15377"/>
        <dbReference type="ChEBI" id="CHEBI:15378"/>
        <dbReference type="ChEBI" id="CHEBI:30616"/>
        <dbReference type="ChEBI" id="CHEBI:43474"/>
        <dbReference type="ChEBI" id="CHEBI:49552"/>
        <dbReference type="ChEBI" id="CHEBI:456216"/>
        <dbReference type="EC" id="7.2.2.8"/>
    </reaction>
</comment>
<evidence type="ECO:0000256" key="6">
    <source>
        <dbReference type="ARBA" id="ARBA00022692"/>
    </source>
</evidence>
<dbReference type="InterPro" id="IPR036163">
    <property type="entry name" value="HMA_dom_sf"/>
</dbReference>
<dbReference type="PROSITE" id="PS01229">
    <property type="entry name" value="COF_2"/>
    <property type="match status" value="1"/>
</dbReference>
<evidence type="ECO:0000256" key="4">
    <source>
        <dbReference type="ARBA" id="ARBA00022475"/>
    </source>
</evidence>
<dbReference type="Gene3D" id="3.40.50.1000">
    <property type="entry name" value="HAD superfamily/HAD-like"/>
    <property type="match status" value="1"/>
</dbReference>
<evidence type="ECO:0000256" key="7">
    <source>
        <dbReference type="ARBA" id="ARBA00022723"/>
    </source>
</evidence>
<comment type="catalytic activity">
    <reaction evidence="17">
        <text>Cu(2+)(in) + ATP + H2O = Cu(2+)(out) + ADP + phosphate + H(+)</text>
        <dbReference type="Rhea" id="RHEA:10376"/>
        <dbReference type="ChEBI" id="CHEBI:15377"/>
        <dbReference type="ChEBI" id="CHEBI:15378"/>
        <dbReference type="ChEBI" id="CHEBI:29036"/>
        <dbReference type="ChEBI" id="CHEBI:30616"/>
        <dbReference type="ChEBI" id="CHEBI:43474"/>
        <dbReference type="ChEBI" id="CHEBI:456216"/>
        <dbReference type="EC" id="7.2.2.9"/>
    </reaction>
</comment>
<evidence type="ECO:0000256" key="12">
    <source>
        <dbReference type="ARBA" id="ARBA00022967"/>
    </source>
</evidence>
<keyword evidence="10 19" id="KW-0067">ATP-binding</keyword>
<feature type="transmembrane region" description="Helical" evidence="19">
    <location>
        <begin position="687"/>
        <end position="704"/>
    </location>
</feature>
<keyword evidence="8 19" id="KW-0547">Nucleotide-binding</keyword>
<evidence type="ECO:0000256" key="9">
    <source>
        <dbReference type="ARBA" id="ARBA00022796"/>
    </source>
</evidence>
<protein>
    <submittedName>
        <fullName evidence="20">Haloacid dehalogenase-like hydrolase</fullName>
        <ecNumber evidence="20">3.6.3.3</ecNumber>
        <ecNumber evidence="20">3.6.3.4</ecNumber>
    </submittedName>
</protein>
<dbReference type="PANTHER" id="PTHR43520:SF8">
    <property type="entry name" value="P-TYPE CU(+) TRANSPORTER"/>
    <property type="match status" value="1"/>
</dbReference>
<evidence type="ECO:0000256" key="1">
    <source>
        <dbReference type="ARBA" id="ARBA00004651"/>
    </source>
</evidence>
<dbReference type="PROSITE" id="PS00154">
    <property type="entry name" value="ATPASE_E1_E2"/>
    <property type="match status" value="1"/>
</dbReference>
<dbReference type="eggNOG" id="COG2217">
    <property type="taxonomic scope" value="Bacteria"/>
</dbReference>
<keyword evidence="15" id="KW-0406">Ion transport</keyword>
<keyword evidence="4 19" id="KW-1003">Cell membrane</keyword>
<dbReference type="InterPro" id="IPR059000">
    <property type="entry name" value="ATPase_P-type_domA"/>
</dbReference>
<evidence type="ECO:0000256" key="11">
    <source>
        <dbReference type="ARBA" id="ARBA00022842"/>
    </source>
</evidence>
<keyword evidence="6 19" id="KW-0812">Transmembrane</keyword>
<dbReference type="SFLD" id="SFLDS00003">
    <property type="entry name" value="Haloacid_Dehalogenase"/>
    <property type="match status" value="1"/>
</dbReference>
<dbReference type="InterPro" id="IPR017969">
    <property type="entry name" value="Heavy-metal-associated_CS"/>
</dbReference>
<dbReference type="PRINTS" id="PR00119">
    <property type="entry name" value="CATATPASE"/>
</dbReference>
<dbReference type="InterPro" id="IPR006121">
    <property type="entry name" value="HMA_dom"/>
</dbReference>
<dbReference type="PROSITE" id="PS01047">
    <property type="entry name" value="HMA_1"/>
    <property type="match status" value="1"/>
</dbReference>
<dbReference type="InterPro" id="IPR023214">
    <property type="entry name" value="HAD_sf"/>
</dbReference>
<keyword evidence="13 19" id="KW-1133">Transmembrane helix</keyword>
<dbReference type="PANTHER" id="PTHR43520">
    <property type="entry name" value="ATP7, ISOFORM B"/>
    <property type="match status" value="1"/>
</dbReference>
<dbReference type="Pfam" id="PF00702">
    <property type="entry name" value="Hydrolase"/>
    <property type="match status" value="1"/>
</dbReference>
<keyword evidence="5" id="KW-0597">Phosphoprotein</keyword>
<dbReference type="InterPro" id="IPR018303">
    <property type="entry name" value="ATPase_P-typ_P_site"/>
</dbReference>
<dbReference type="EC" id="3.6.3.3" evidence="20"/>
<evidence type="ECO:0000256" key="15">
    <source>
        <dbReference type="ARBA" id="ARBA00023065"/>
    </source>
</evidence>
<dbReference type="InterPro" id="IPR027256">
    <property type="entry name" value="P-typ_ATPase_IB"/>
</dbReference>
<dbReference type="PATRIC" id="fig|754476.3.peg.2756"/>
<evidence type="ECO:0000256" key="16">
    <source>
        <dbReference type="ARBA" id="ARBA00023136"/>
    </source>
</evidence>
<dbReference type="InterPro" id="IPR023298">
    <property type="entry name" value="ATPase_P-typ_TM_dom_sf"/>
</dbReference>
<dbReference type="CDD" id="cd02094">
    <property type="entry name" value="P-type_ATPase_Cu-like"/>
    <property type="match status" value="1"/>
</dbReference>
<dbReference type="SUPFAM" id="SSF81653">
    <property type="entry name" value="Calcium ATPase, transduction domain A"/>
    <property type="match status" value="1"/>
</dbReference>
<dbReference type="SUPFAM" id="SSF81660">
    <property type="entry name" value="Metal cation-transporting ATPase, ATP-binding domain N"/>
    <property type="match status" value="1"/>
</dbReference>
<dbReference type="FunFam" id="3.40.50.1000:FF:000144">
    <property type="entry name" value="copper-transporting ATPase 1 isoform X2"/>
    <property type="match status" value="1"/>
</dbReference>
<feature type="transmembrane region" description="Helical" evidence="19">
    <location>
        <begin position="374"/>
        <end position="391"/>
    </location>
</feature>
<keyword evidence="9" id="KW-0187">Copper transport</keyword>
<dbReference type="AlphaFoldDB" id="I1XMH2"/>
<dbReference type="SUPFAM" id="SSF56784">
    <property type="entry name" value="HAD-like"/>
    <property type="match status" value="1"/>
</dbReference>
<dbReference type="GO" id="GO:0140581">
    <property type="term" value="F:P-type monovalent copper transporter activity"/>
    <property type="evidence" value="ECO:0007669"/>
    <property type="project" value="UniProtKB-EC"/>
</dbReference>
<evidence type="ECO:0000313" key="20">
    <source>
        <dbReference type="EMBL" id="AFI85591.1"/>
    </source>
</evidence>
<dbReference type="EMBL" id="CP003390">
    <property type="protein sequence ID" value="AFI85591.1"/>
    <property type="molecule type" value="Genomic_DNA"/>
</dbReference>